<dbReference type="InterPro" id="IPR009008">
    <property type="entry name" value="Val/Leu/Ile-tRNA-synth_edit"/>
</dbReference>
<keyword evidence="7 11" id="KW-0648">Protein biosynthesis</keyword>
<evidence type="ECO:0000256" key="6">
    <source>
        <dbReference type="ARBA" id="ARBA00022840"/>
    </source>
</evidence>
<feature type="short sequence motif" description="'HIGH' region" evidence="11">
    <location>
        <begin position="50"/>
        <end position="60"/>
    </location>
</feature>
<dbReference type="RefSeq" id="WP_146333167.1">
    <property type="nucleotide sequence ID" value="NZ_VOHT01000014.1"/>
</dbReference>
<gene>
    <name evidence="11" type="primary">ileS</name>
    <name evidence="15" type="ORF">FSA03_23190</name>
    <name evidence="14" type="ORF">FSA06_23000</name>
</gene>
<evidence type="ECO:0000259" key="13">
    <source>
        <dbReference type="Pfam" id="PF08264"/>
    </source>
</evidence>
<evidence type="ECO:0000256" key="9">
    <source>
        <dbReference type="ARBA" id="ARBA00025217"/>
    </source>
</evidence>
<comment type="caution">
    <text evidence="15">The sequence shown here is derived from an EMBL/GenBank/DDBJ whole genome shotgun (WGS) entry which is preliminary data.</text>
</comment>
<comment type="cofactor">
    <cofactor evidence="11">
        <name>Zn(2+)</name>
        <dbReference type="ChEBI" id="CHEBI:29105"/>
    </cofactor>
</comment>
<reference evidence="14 16" key="1">
    <citation type="submission" date="2019-07" db="EMBL/GenBank/DDBJ databases">
        <title>Genome sequencing of Bacteroides fragilis.</title>
        <authorList>
            <person name="Galasyn E.V."/>
            <person name="Ruoff K.L."/>
            <person name="Price C.E."/>
            <person name="Valls R.A."/>
            <person name="O'Toole G.A."/>
        </authorList>
    </citation>
    <scope>NUCLEOTIDE SEQUENCE [LARGE SCALE GENOMIC DNA]</scope>
    <source>
        <strain evidence="14 16">AD135F_1B</strain>
    </source>
</reference>
<dbReference type="SUPFAM" id="SSF47323">
    <property type="entry name" value="Anticodon-binding domain of a subclass of class I aminoacyl-tRNA synthetases"/>
    <property type="match status" value="1"/>
</dbReference>
<dbReference type="GO" id="GO:0004822">
    <property type="term" value="F:isoleucine-tRNA ligase activity"/>
    <property type="evidence" value="ECO:0007669"/>
    <property type="project" value="UniProtKB-UniRule"/>
</dbReference>
<keyword evidence="8 11" id="KW-0030">Aminoacyl-tRNA synthetase</keyword>
<dbReference type="InterPro" id="IPR033709">
    <property type="entry name" value="Anticodon_Ile_ABEc"/>
</dbReference>
<dbReference type="Gene3D" id="3.40.50.620">
    <property type="entry name" value="HUPs"/>
    <property type="match status" value="2"/>
</dbReference>
<comment type="function">
    <text evidence="9 11">Catalyzes the attachment of isoleucine to tRNA(Ile). As IleRS can inadvertently accommodate and process structurally similar amino acids such as valine, to avoid such errors it has two additional distinct tRNA(Ile)-dependent editing activities. One activity is designated as 'pretransfer' editing and involves the hydrolysis of activated Val-AMP. The other activity is designated 'posttransfer' editing and involves deacylation of mischarged Val-tRNA(Ile).</text>
</comment>
<dbReference type="InterPro" id="IPR002301">
    <property type="entry name" value="Ile-tRNA-ligase"/>
</dbReference>
<dbReference type="Pfam" id="PF19302">
    <property type="entry name" value="DUF5915"/>
    <property type="match status" value="1"/>
</dbReference>
<comment type="subunit">
    <text evidence="11">Monomer.</text>
</comment>
<protein>
    <recommendedName>
        <fullName evidence="11">Isoleucine--tRNA ligase</fullName>
        <ecNumber evidence="11">6.1.1.5</ecNumber>
    </recommendedName>
    <alternativeName>
        <fullName evidence="11">Isoleucyl-tRNA synthetase</fullName>
        <shortName evidence="11">IleRS</shortName>
    </alternativeName>
</protein>
<dbReference type="GO" id="GO:0005524">
    <property type="term" value="F:ATP binding"/>
    <property type="evidence" value="ECO:0007669"/>
    <property type="project" value="UniProtKB-UniRule"/>
</dbReference>
<evidence type="ECO:0000259" key="12">
    <source>
        <dbReference type="Pfam" id="PF00133"/>
    </source>
</evidence>
<dbReference type="NCBIfam" id="TIGR00392">
    <property type="entry name" value="ileS"/>
    <property type="match status" value="1"/>
</dbReference>
<evidence type="ECO:0000256" key="2">
    <source>
        <dbReference type="ARBA" id="ARBA00022598"/>
    </source>
</evidence>
<keyword evidence="5 11" id="KW-0862">Zinc</keyword>
<comment type="catalytic activity">
    <reaction evidence="10 11">
        <text>tRNA(Ile) + L-isoleucine + ATP = L-isoleucyl-tRNA(Ile) + AMP + diphosphate</text>
        <dbReference type="Rhea" id="RHEA:11060"/>
        <dbReference type="Rhea" id="RHEA-COMP:9666"/>
        <dbReference type="Rhea" id="RHEA-COMP:9695"/>
        <dbReference type="ChEBI" id="CHEBI:30616"/>
        <dbReference type="ChEBI" id="CHEBI:33019"/>
        <dbReference type="ChEBI" id="CHEBI:58045"/>
        <dbReference type="ChEBI" id="CHEBI:78442"/>
        <dbReference type="ChEBI" id="CHEBI:78528"/>
        <dbReference type="ChEBI" id="CHEBI:456215"/>
        <dbReference type="EC" id="6.1.1.5"/>
    </reaction>
</comment>
<keyword evidence="3 11" id="KW-0479">Metal-binding</keyword>
<proteinExistence type="inferred from homology"/>
<dbReference type="FunFam" id="3.40.50.620:FF:000175">
    <property type="entry name" value="Isoleucine--tRNA ligase"/>
    <property type="match status" value="1"/>
</dbReference>
<dbReference type="Pfam" id="PF00133">
    <property type="entry name" value="tRNA-synt_1"/>
    <property type="match status" value="1"/>
</dbReference>
<dbReference type="InterPro" id="IPR014729">
    <property type="entry name" value="Rossmann-like_a/b/a_fold"/>
</dbReference>
<dbReference type="SUPFAM" id="SSF52374">
    <property type="entry name" value="Nucleotidylyl transferase"/>
    <property type="match status" value="1"/>
</dbReference>
<dbReference type="InterPro" id="IPR013155">
    <property type="entry name" value="M/V/L/I-tRNA-synth_anticd-bd"/>
</dbReference>
<evidence type="ECO:0000256" key="3">
    <source>
        <dbReference type="ARBA" id="ARBA00022723"/>
    </source>
</evidence>
<dbReference type="InterPro" id="IPR023586">
    <property type="entry name" value="Ile-tRNA-ligase_type2"/>
</dbReference>
<dbReference type="GO" id="GO:0002161">
    <property type="term" value="F:aminoacyl-tRNA deacylase activity"/>
    <property type="evidence" value="ECO:0007669"/>
    <property type="project" value="InterPro"/>
</dbReference>
<dbReference type="HAMAP" id="MF_02003">
    <property type="entry name" value="Ile_tRNA_synth_type2"/>
    <property type="match status" value="1"/>
</dbReference>
<evidence type="ECO:0000256" key="7">
    <source>
        <dbReference type="ARBA" id="ARBA00022917"/>
    </source>
</evidence>
<comment type="subcellular location">
    <subcellularLocation>
        <location evidence="11">Cytoplasm</location>
    </subcellularLocation>
</comment>
<evidence type="ECO:0000256" key="10">
    <source>
        <dbReference type="ARBA" id="ARBA00048359"/>
    </source>
</evidence>
<dbReference type="SUPFAM" id="SSF50677">
    <property type="entry name" value="ValRS/IleRS/LeuRS editing domain"/>
    <property type="match status" value="1"/>
</dbReference>
<dbReference type="Pfam" id="PF08264">
    <property type="entry name" value="Anticodon_1"/>
    <property type="match status" value="1"/>
</dbReference>
<evidence type="ECO:0000256" key="8">
    <source>
        <dbReference type="ARBA" id="ARBA00023146"/>
    </source>
</evidence>
<dbReference type="InterPro" id="IPR009080">
    <property type="entry name" value="tRNAsynth_Ia_anticodon-bd"/>
</dbReference>
<dbReference type="GO" id="GO:0005737">
    <property type="term" value="C:cytoplasm"/>
    <property type="evidence" value="ECO:0007669"/>
    <property type="project" value="UniProtKB-SubCell"/>
</dbReference>
<comment type="domain">
    <text evidence="11">IleRS has two distinct active sites: one for aminoacylation and one for editing. The misactivated valine is translocated from the active site to the editing site, which sterically excludes the correctly activated isoleucine. The single editing site contains two valyl binding pockets, one specific for each substrate (Val-AMP or Val-tRNA(Ile)).</text>
</comment>
<feature type="binding site" evidence="11">
    <location>
        <position position="692"/>
    </location>
    <ligand>
        <name>ATP</name>
        <dbReference type="ChEBI" id="CHEBI:30616"/>
    </ligand>
</feature>
<dbReference type="AlphaFoldDB" id="A0AB38PJ21"/>
<organism evidence="15 17">
    <name type="scientific">Bacteroides fragilis</name>
    <dbReference type="NCBI Taxonomy" id="817"/>
    <lineage>
        <taxon>Bacteria</taxon>
        <taxon>Pseudomonadati</taxon>
        <taxon>Bacteroidota</taxon>
        <taxon>Bacteroidia</taxon>
        <taxon>Bacteroidales</taxon>
        <taxon>Bacteroidaceae</taxon>
        <taxon>Bacteroides</taxon>
    </lineage>
</organism>
<dbReference type="Proteomes" id="UP000315444">
    <property type="component" value="Unassembled WGS sequence"/>
</dbReference>
<evidence type="ECO:0000313" key="16">
    <source>
        <dbReference type="Proteomes" id="UP000315444"/>
    </source>
</evidence>
<evidence type="ECO:0000256" key="11">
    <source>
        <dbReference type="HAMAP-Rule" id="MF_02003"/>
    </source>
</evidence>
<feature type="domain" description="Aminoacyl-tRNA synthetase class Ia" evidence="12">
    <location>
        <begin position="20"/>
        <end position="728"/>
    </location>
</feature>
<dbReference type="GO" id="GO:0006428">
    <property type="term" value="P:isoleucyl-tRNA aminoacylation"/>
    <property type="evidence" value="ECO:0007669"/>
    <property type="project" value="UniProtKB-UniRule"/>
</dbReference>
<dbReference type="Gene3D" id="3.30.720.200">
    <property type="match status" value="1"/>
</dbReference>
<sequence length="1141" mass="130156">MSKKFAEYSQFDLSKVNKDVLKKWDENQVFSKSMTEREGCPSFVFFEGPPSANGMPGIHHVMARSIKDIFCRYKTMKGYQVKRKAGWDTHGLPVELGVEKSLGITKEDIGKTISVAEYNAHCRQDVMKFTKEWEDLTHKMGYWVDMKHPYITYDNRYIETLWWLLKQLYKKGLLYKGYTIQPYSPAAGTGLSSHELNQPGCYRDVKDTTVVAQFKMKNPKPEMAQWGTPYFLAWTTTPWTLPSNTALCVGPKIDYVAVQSYNAYTGQPITVVLAKALLNAHFNPKAAELKLEDYKAGDKLVPFKVIAEYKGPDLVGMEYEQLIPWVNPGEGAFRVILGDYVTTEDGTGIVHIAPTFGADDAQVAKAAGIPPLQLVNKKGELRPMVDLTGKFYTLDELDEDFIKQRVNVDLYKEYAGRFVKNAYDPNLSDQDESLDVSICMMMKVNNQAFKIEKHVHNYPHCWRTDKPVLYYPLDSWFIRSTACKERMIELNKTINWKPESTGTGRFGKWLENLNDWNLSRSRYWGTPLPIWRTEDNSDEKCIESVEELYNEIEKSVAAGYMQSNPYKDKGFVPGEYNEENYNKIDLHRPYVDDIILVSKDGKPMKREADLIDVWFDSGAMPYAQIHYPFENKELLDSHQVYPADFIAEGVDQTRGWFFTLHAIATMVFDSVSYKAVISNGLVLDKNGNKMSKRLGNAVDPFSTIEQYGSDPLRWYMITNSSPWDNLKFDVDGIEEVRRKFFGTLYNTYSFFALYANVDGFEYKEADLPMNERPEIDRWILSVLNTLVKEVDTCYNEYEPTKAGRLISDFVNDNLSNWYVRLNRKRFWGGGFTQDKLSAYQTLYTCLETVAKLMAPIAPFYADRLYSDLIGVTGRDNVVSVHLAKFPEYNEKMVDKELEAQMQMAQDVTSMVLALRRKVNIKVRQPLQCIMIPVVDEVQKAHIEAVKVLIMSEVNVKEIKFVDGAAGVLVKKVKCDFKKLGPKFGKQMKAVAAAVAEMSQEAIAELEKNGKYTFDLGGAEAVIESADVEIFSEDIPGWLVANEGKLTVALEVTVTDELRREGIARELVNRIQNIRKSSGFEITDKIKLTLSKNPQTDDAVNEYNSYICNQVLGTSLTLADEVKDGTELNFDDFSLFVNVVKE</sequence>
<dbReference type="PANTHER" id="PTHR42780:SF1">
    <property type="entry name" value="ISOLEUCINE--TRNA LIGASE, CYTOPLASMIC"/>
    <property type="match status" value="1"/>
</dbReference>
<accession>A0AB38PJ21</accession>
<feature type="domain" description="Methionyl/Valyl/Leucyl/Isoleucyl-tRNA synthetase anticodon-binding" evidence="13">
    <location>
        <begin position="776"/>
        <end position="927"/>
    </location>
</feature>
<reference evidence="15 17" key="2">
    <citation type="submission" date="2019-07" db="EMBL/GenBank/DDBJ databases">
        <title>Genome Sequencing of Bacteroides fragilis.</title>
        <authorList>
            <person name="Pinto K.M."/>
            <person name="Ruoff K.L."/>
            <person name="Price C.E."/>
            <person name="Valls R.A."/>
            <person name="O'Toole G.A."/>
        </authorList>
    </citation>
    <scope>NUCLEOTIDE SEQUENCE [LARGE SCALE GENOMIC DNA]</scope>
    <source>
        <strain evidence="15 17">AD135F_3B</strain>
    </source>
</reference>
<evidence type="ECO:0000256" key="1">
    <source>
        <dbReference type="ARBA" id="ARBA00022490"/>
    </source>
</evidence>
<dbReference type="EMBL" id="VOHV01000014">
    <property type="protein sequence ID" value="TWV37234.1"/>
    <property type="molecule type" value="Genomic_DNA"/>
</dbReference>
<dbReference type="PRINTS" id="PR00984">
    <property type="entry name" value="TRNASYNTHILE"/>
</dbReference>
<evidence type="ECO:0000313" key="17">
    <source>
        <dbReference type="Proteomes" id="UP000319026"/>
    </source>
</evidence>
<dbReference type="InterPro" id="IPR002300">
    <property type="entry name" value="aa-tRNA-synth_Ia"/>
</dbReference>
<dbReference type="FunFam" id="1.10.730.10:FF:000036">
    <property type="entry name" value="Isoleucine--tRNA ligase"/>
    <property type="match status" value="1"/>
</dbReference>
<keyword evidence="4 11" id="KW-0547">Nucleotide-binding</keyword>
<dbReference type="FunFam" id="3.40.50.620:FF:000205">
    <property type="entry name" value="Isoleucine--tRNA ligase"/>
    <property type="match status" value="1"/>
</dbReference>
<name>A0AB38PJ21_BACFG</name>
<keyword evidence="6 11" id="KW-0067">ATP-binding</keyword>
<feature type="short sequence motif" description="'KMSKS' region" evidence="11">
    <location>
        <begin position="689"/>
        <end position="693"/>
    </location>
</feature>
<dbReference type="CDD" id="cd00818">
    <property type="entry name" value="IleRS_core"/>
    <property type="match status" value="1"/>
</dbReference>
<dbReference type="EC" id="6.1.1.5" evidence="11"/>
<evidence type="ECO:0000256" key="5">
    <source>
        <dbReference type="ARBA" id="ARBA00022833"/>
    </source>
</evidence>
<dbReference type="EMBL" id="VOHT01000014">
    <property type="protein sequence ID" value="TWV44776.1"/>
    <property type="molecule type" value="Genomic_DNA"/>
</dbReference>
<dbReference type="Gene3D" id="1.10.730.10">
    <property type="entry name" value="Isoleucyl-tRNA Synthetase, Domain 1"/>
    <property type="match status" value="1"/>
</dbReference>
<evidence type="ECO:0000313" key="15">
    <source>
        <dbReference type="EMBL" id="TWV44776.1"/>
    </source>
</evidence>
<keyword evidence="1 11" id="KW-0963">Cytoplasm</keyword>
<dbReference type="GO" id="GO:0000049">
    <property type="term" value="F:tRNA binding"/>
    <property type="evidence" value="ECO:0007669"/>
    <property type="project" value="InterPro"/>
</dbReference>
<dbReference type="PANTHER" id="PTHR42780">
    <property type="entry name" value="SOLEUCYL-TRNA SYNTHETASE"/>
    <property type="match status" value="1"/>
</dbReference>
<dbReference type="GO" id="GO:0008270">
    <property type="term" value="F:zinc ion binding"/>
    <property type="evidence" value="ECO:0007669"/>
    <property type="project" value="UniProtKB-UniRule"/>
</dbReference>
<keyword evidence="2 11" id="KW-0436">Ligase</keyword>
<dbReference type="CDD" id="cd07961">
    <property type="entry name" value="Anticodon_Ia_Ile_ABEc"/>
    <property type="match status" value="1"/>
</dbReference>
<evidence type="ECO:0000256" key="4">
    <source>
        <dbReference type="ARBA" id="ARBA00022741"/>
    </source>
</evidence>
<comment type="similarity">
    <text evidence="11">Belongs to the class-I aminoacyl-tRNA synthetase family. IleS type 2 subfamily.</text>
</comment>
<evidence type="ECO:0000313" key="14">
    <source>
        <dbReference type="EMBL" id="TWV37234.1"/>
    </source>
</evidence>
<dbReference type="Proteomes" id="UP000319026">
    <property type="component" value="Unassembled WGS sequence"/>
</dbReference>